<dbReference type="FunFam" id="3.20.20.70:FF:000029">
    <property type="entry name" value="L-lactate dehydrogenase"/>
    <property type="match status" value="1"/>
</dbReference>
<feature type="binding site" evidence="9">
    <location>
        <position position="272"/>
    </location>
    <ligand>
        <name>FMN</name>
        <dbReference type="ChEBI" id="CHEBI:58210"/>
    </ligand>
</feature>
<evidence type="ECO:0000256" key="2">
    <source>
        <dbReference type="ARBA" id="ARBA00022475"/>
    </source>
</evidence>
<feature type="binding site" evidence="9">
    <location>
        <position position="250"/>
    </location>
    <ligand>
        <name>FMN</name>
        <dbReference type="ChEBI" id="CHEBI:58210"/>
    </ligand>
</feature>
<dbReference type="InterPro" id="IPR012133">
    <property type="entry name" value="Alpha-hydoxy_acid_DH_FMN"/>
</dbReference>
<gene>
    <name evidence="11" type="ORF">EAH76_15475</name>
</gene>
<evidence type="ECO:0000313" key="11">
    <source>
        <dbReference type="EMBL" id="TPG52112.1"/>
    </source>
</evidence>
<dbReference type="PANTHER" id="PTHR10578">
    <property type="entry name" value="S -2-HYDROXY-ACID OXIDASE-RELATED"/>
    <property type="match status" value="1"/>
</dbReference>
<dbReference type="NCBIfam" id="NF008398">
    <property type="entry name" value="PRK11197.1"/>
    <property type="match status" value="1"/>
</dbReference>
<sequence length="380" mass="40608">MIISSAADFREAARRRLPRFLFDYADGGAYAEETLRRNVSDLAGIALRQRVLKDVATIDLSTTLFGRKLSLPVGLGPVGISGMYARRGEVLAARAAAKAGVPMCLSTVSICGIEEVAEVADPFWFQLYVIRDRAFMKDLIATAKASGAEALIFTVDMPVPGARYRDAHSGMSGPHAPFRRMVQAMTHPRWAWDVGVRGRPHTLGNLAPVLGKDSGLNDYMGWLGSNFDPSIQWRELEWIRAEWDGPLILKGILDPEDAREAAAIGANGIVVSNHGGRQLDGVLSTARALPAIADAVGDALTVLVDGGVRNGLDVVRMLALGAQGVLLGRAWVYAMAAAGEGGVTQLLELIAKEMTVAMTLTGVNRIGAIGRSILVPNEGR</sequence>
<dbReference type="PROSITE" id="PS00557">
    <property type="entry name" value="FMN_HYDROXY_ACID_DH_1"/>
    <property type="match status" value="1"/>
</dbReference>
<feature type="binding site" evidence="9">
    <location>
        <position position="126"/>
    </location>
    <ligand>
        <name>FMN</name>
        <dbReference type="ChEBI" id="CHEBI:58210"/>
    </ligand>
</feature>
<dbReference type="CDD" id="cd02809">
    <property type="entry name" value="alpha_hydroxyacid_oxid_FMN"/>
    <property type="match status" value="1"/>
</dbReference>
<dbReference type="OrthoDB" id="9770452at2"/>
<accession>A0A502FS59</accession>
<evidence type="ECO:0000256" key="7">
    <source>
        <dbReference type="ARBA" id="ARBA00024042"/>
    </source>
</evidence>
<feature type="binding site" evidence="9">
    <location>
        <position position="274"/>
    </location>
    <ligand>
        <name>glyoxylate</name>
        <dbReference type="ChEBI" id="CHEBI:36655"/>
    </ligand>
</feature>
<comment type="similarity">
    <text evidence="7">Belongs to the FMN-dependent alpha-hydroxy acid dehydrogenase family.</text>
</comment>
<keyword evidence="12" id="KW-1185">Reference proteome</keyword>
<feature type="binding site" evidence="9">
    <location>
        <position position="128"/>
    </location>
    <ligand>
        <name>glyoxylate</name>
        <dbReference type="ChEBI" id="CHEBI:36655"/>
    </ligand>
</feature>
<evidence type="ECO:0000256" key="3">
    <source>
        <dbReference type="ARBA" id="ARBA00022630"/>
    </source>
</evidence>
<dbReference type="PANTHER" id="PTHR10578:SF85">
    <property type="entry name" value="L-LACTATE DEHYDROGENASE"/>
    <property type="match status" value="1"/>
</dbReference>
<evidence type="ECO:0000313" key="12">
    <source>
        <dbReference type="Proteomes" id="UP000319931"/>
    </source>
</evidence>
<dbReference type="NCBIfam" id="NF033901">
    <property type="entry name" value="L_lactate_LldD"/>
    <property type="match status" value="1"/>
</dbReference>
<feature type="domain" description="FMN hydroxy acid dehydrogenase" evidence="10">
    <location>
        <begin position="1"/>
        <end position="379"/>
    </location>
</feature>
<dbReference type="InterPro" id="IPR037396">
    <property type="entry name" value="FMN_HAD"/>
</dbReference>
<evidence type="ECO:0000256" key="8">
    <source>
        <dbReference type="PIRSR" id="PIRSR000138-1"/>
    </source>
</evidence>
<feature type="binding site" evidence="9">
    <location>
        <position position="163"/>
    </location>
    <ligand>
        <name>glyoxylate</name>
        <dbReference type="ChEBI" id="CHEBI:36655"/>
    </ligand>
</feature>
<evidence type="ECO:0000256" key="1">
    <source>
        <dbReference type="ARBA" id="ARBA00001917"/>
    </source>
</evidence>
<dbReference type="InterPro" id="IPR020920">
    <property type="entry name" value="LldD"/>
</dbReference>
<dbReference type="Proteomes" id="UP000319931">
    <property type="component" value="Unassembled WGS sequence"/>
</dbReference>
<name>A0A502FS59_9SPHN</name>
<feature type="binding site" evidence="9">
    <location>
        <position position="106"/>
    </location>
    <ligand>
        <name>FMN</name>
        <dbReference type="ChEBI" id="CHEBI:58210"/>
    </ligand>
</feature>
<organism evidence="11 12">
    <name type="scientific">Sphingomonas glacialis</name>
    <dbReference type="NCBI Taxonomy" id="658225"/>
    <lineage>
        <taxon>Bacteria</taxon>
        <taxon>Pseudomonadati</taxon>
        <taxon>Pseudomonadota</taxon>
        <taxon>Alphaproteobacteria</taxon>
        <taxon>Sphingomonadales</taxon>
        <taxon>Sphingomonadaceae</taxon>
        <taxon>Sphingomonas</taxon>
    </lineage>
</organism>
<dbReference type="EMBL" id="RCZC01000004">
    <property type="protein sequence ID" value="TPG52112.1"/>
    <property type="molecule type" value="Genomic_DNA"/>
</dbReference>
<protein>
    <submittedName>
        <fullName evidence="11">Alpha-hydroxy-acid oxidizing protein</fullName>
    </submittedName>
</protein>
<feature type="binding site" evidence="9">
    <location>
        <position position="154"/>
    </location>
    <ligand>
        <name>FMN</name>
        <dbReference type="ChEBI" id="CHEBI:58210"/>
    </ligand>
</feature>
<reference evidence="11 12" key="1">
    <citation type="journal article" date="2019" name="Environ. Microbiol.">
        <title>Species interactions and distinct microbial communities in high Arctic permafrost affected cryosols are associated with the CH4 and CO2 gas fluxes.</title>
        <authorList>
            <person name="Altshuler I."/>
            <person name="Hamel J."/>
            <person name="Turney S."/>
            <person name="Magnuson E."/>
            <person name="Levesque R."/>
            <person name="Greer C."/>
            <person name="Whyte L.G."/>
        </authorList>
    </citation>
    <scope>NUCLEOTIDE SEQUENCE [LARGE SCALE GENOMIC DNA]</scope>
    <source>
        <strain evidence="11 12">E6.1</strain>
    </source>
</reference>
<dbReference type="GO" id="GO:0009060">
    <property type="term" value="P:aerobic respiration"/>
    <property type="evidence" value="ECO:0007669"/>
    <property type="project" value="TreeGrafter"/>
</dbReference>
<evidence type="ECO:0000256" key="4">
    <source>
        <dbReference type="ARBA" id="ARBA00022643"/>
    </source>
</evidence>
<keyword evidence="6" id="KW-0472">Membrane</keyword>
<keyword evidence="3 9" id="KW-0285">Flavoprotein</keyword>
<evidence type="ECO:0000256" key="5">
    <source>
        <dbReference type="ARBA" id="ARBA00023002"/>
    </source>
</evidence>
<dbReference type="Pfam" id="PF01070">
    <property type="entry name" value="FMN_dh"/>
    <property type="match status" value="1"/>
</dbReference>
<comment type="cofactor">
    <cofactor evidence="1">
        <name>FMN</name>
        <dbReference type="ChEBI" id="CHEBI:58210"/>
    </cofactor>
</comment>
<dbReference type="Gene3D" id="3.20.20.70">
    <property type="entry name" value="Aldolase class I"/>
    <property type="match status" value="1"/>
</dbReference>
<evidence type="ECO:0000256" key="6">
    <source>
        <dbReference type="ARBA" id="ARBA00023136"/>
    </source>
</evidence>
<feature type="active site" description="Proton acceptor" evidence="8">
    <location>
        <position position="274"/>
    </location>
</feature>
<dbReference type="GO" id="GO:0004459">
    <property type="term" value="F:L-lactate dehydrogenase (NAD+) activity"/>
    <property type="evidence" value="ECO:0007669"/>
    <property type="project" value="TreeGrafter"/>
</dbReference>
<dbReference type="AlphaFoldDB" id="A0A502FS59"/>
<dbReference type="GO" id="GO:0010181">
    <property type="term" value="F:FMN binding"/>
    <property type="evidence" value="ECO:0007669"/>
    <property type="project" value="InterPro"/>
</dbReference>
<dbReference type="InterPro" id="IPR013785">
    <property type="entry name" value="Aldolase_TIM"/>
</dbReference>
<feature type="binding site" evidence="9">
    <location>
        <position position="277"/>
    </location>
    <ligand>
        <name>glyoxylate</name>
        <dbReference type="ChEBI" id="CHEBI:36655"/>
    </ligand>
</feature>
<dbReference type="RefSeq" id="WP_140851182.1">
    <property type="nucleotide sequence ID" value="NZ_RCZC01000004.1"/>
</dbReference>
<dbReference type="InterPro" id="IPR008259">
    <property type="entry name" value="FMN_hydac_DH_AS"/>
</dbReference>
<keyword evidence="5" id="KW-0560">Oxidoreductase</keyword>
<feature type="binding site" evidence="9">
    <location>
        <begin position="77"/>
        <end position="79"/>
    </location>
    <ligand>
        <name>FMN</name>
        <dbReference type="ChEBI" id="CHEBI:58210"/>
    </ligand>
</feature>
<keyword evidence="2" id="KW-1003">Cell membrane</keyword>
<evidence type="ECO:0000259" key="10">
    <source>
        <dbReference type="PROSITE" id="PS51349"/>
    </source>
</evidence>
<comment type="caution">
    <text evidence="11">The sequence shown here is derived from an EMBL/GenBank/DDBJ whole genome shotgun (WGS) entry which is preliminary data.</text>
</comment>
<proteinExistence type="inferred from homology"/>
<evidence type="ECO:0000256" key="9">
    <source>
        <dbReference type="PIRSR" id="PIRSR000138-2"/>
    </source>
</evidence>
<feature type="binding site" evidence="9">
    <location>
        <begin position="328"/>
        <end position="329"/>
    </location>
    <ligand>
        <name>FMN</name>
        <dbReference type="ChEBI" id="CHEBI:58210"/>
    </ligand>
</feature>
<dbReference type="SUPFAM" id="SSF51395">
    <property type="entry name" value="FMN-linked oxidoreductases"/>
    <property type="match status" value="1"/>
</dbReference>
<dbReference type="PIRSF" id="PIRSF000138">
    <property type="entry name" value="Al-hdrx_acd_dh"/>
    <property type="match status" value="1"/>
</dbReference>
<feature type="binding site" evidence="9">
    <location>
        <begin position="305"/>
        <end position="309"/>
    </location>
    <ligand>
        <name>FMN</name>
        <dbReference type="ChEBI" id="CHEBI:58210"/>
    </ligand>
</feature>
<feature type="binding site" evidence="9">
    <location>
        <position position="24"/>
    </location>
    <ligand>
        <name>glyoxylate</name>
        <dbReference type="ChEBI" id="CHEBI:36655"/>
    </ligand>
</feature>
<dbReference type="PROSITE" id="PS51349">
    <property type="entry name" value="FMN_HYDROXY_ACID_DH_2"/>
    <property type="match status" value="1"/>
</dbReference>
<dbReference type="InterPro" id="IPR000262">
    <property type="entry name" value="FMN-dep_DH"/>
</dbReference>
<dbReference type="GO" id="GO:0006089">
    <property type="term" value="P:lactate metabolic process"/>
    <property type="evidence" value="ECO:0007669"/>
    <property type="project" value="InterPro"/>
</dbReference>
<dbReference type="GO" id="GO:0005886">
    <property type="term" value="C:plasma membrane"/>
    <property type="evidence" value="ECO:0007669"/>
    <property type="project" value="TreeGrafter"/>
</dbReference>
<keyword evidence="4 9" id="KW-0288">FMN</keyword>